<dbReference type="EMBL" id="CACSLK010026072">
    <property type="protein sequence ID" value="CAA0825597.1"/>
    <property type="molecule type" value="Genomic_DNA"/>
</dbReference>
<comment type="caution">
    <text evidence="2">The sequence shown here is derived from an EMBL/GenBank/DDBJ whole genome shotgun (WGS) entry which is preliminary data.</text>
</comment>
<sequence>KQVKEIESLQNKVSDGSNGSKRSLGGRKFHFRPDKMPTAAGKWGPGGLPENSAGKVAGRRKISPAAGKYRRRKFRIRVRMYLIAEVFHERALANFGWSIPGIVHRESSNLSMSRESDSSLLDVDNGVGRRHKGSTKQNRVLLPGVRDISNVEDYEIDRNDNRTNLTNTSLIIPFCSRKVRSANWRLIRVGLSPCKPN</sequence>
<evidence type="ECO:0000313" key="3">
    <source>
        <dbReference type="Proteomes" id="UP001153555"/>
    </source>
</evidence>
<proteinExistence type="predicted"/>
<evidence type="ECO:0000313" key="2">
    <source>
        <dbReference type="EMBL" id="CAA0825597.1"/>
    </source>
</evidence>
<feature type="non-terminal residue" evidence="2">
    <location>
        <position position="197"/>
    </location>
</feature>
<dbReference type="Proteomes" id="UP001153555">
    <property type="component" value="Unassembled WGS sequence"/>
</dbReference>
<protein>
    <submittedName>
        <fullName evidence="2">Uncharacterized protein</fullName>
    </submittedName>
</protein>
<feature type="non-terminal residue" evidence="2">
    <location>
        <position position="1"/>
    </location>
</feature>
<name>A0A9N7N6L0_STRHE</name>
<feature type="region of interest" description="Disordered" evidence="1">
    <location>
        <begin position="1"/>
        <end position="59"/>
    </location>
</feature>
<dbReference type="AlphaFoldDB" id="A0A9N7N6L0"/>
<evidence type="ECO:0000256" key="1">
    <source>
        <dbReference type="SAM" id="MobiDB-lite"/>
    </source>
</evidence>
<gene>
    <name evidence="2" type="ORF">SHERM_22371</name>
</gene>
<keyword evidence="3" id="KW-1185">Reference proteome</keyword>
<reference evidence="2" key="1">
    <citation type="submission" date="2019-12" db="EMBL/GenBank/DDBJ databases">
        <authorList>
            <person name="Scholes J."/>
        </authorList>
    </citation>
    <scope>NUCLEOTIDE SEQUENCE</scope>
</reference>
<accession>A0A9N7N6L0</accession>
<feature type="compositionally biased region" description="Polar residues" evidence="1">
    <location>
        <begin position="8"/>
        <end position="21"/>
    </location>
</feature>
<organism evidence="2 3">
    <name type="scientific">Striga hermonthica</name>
    <name type="common">Purple witchweed</name>
    <name type="synonym">Buchnera hermonthica</name>
    <dbReference type="NCBI Taxonomy" id="68872"/>
    <lineage>
        <taxon>Eukaryota</taxon>
        <taxon>Viridiplantae</taxon>
        <taxon>Streptophyta</taxon>
        <taxon>Embryophyta</taxon>
        <taxon>Tracheophyta</taxon>
        <taxon>Spermatophyta</taxon>
        <taxon>Magnoliopsida</taxon>
        <taxon>eudicotyledons</taxon>
        <taxon>Gunneridae</taxon>
        <taxon>Pentapetalae</taxon>
        <taxon>asterids</taxon>
        <taxon>lamiids</taxon>
        <taxon>Lamiales</taxon>
        <taxon>Orobanchaceae</taxon>
        <taxon>Buchnereae</taxon>
        <taxon>Striga</taxon>
    </lineage>
</organism>